<accession>A0A1H6SKP1</accession>
<keyword evidence="2" id="KW-0963">Cytoplasm</keyword>
<evidence type="ECO:0000259" key="9">
    <source>
        <dbReference type="PROSITE" id="PS51755"/>
    </source>
</evidence>
<dbReference type="PROSITE" id="PS51755">
    <property type="entry name" value="OMPR_PHOB"/>
    <property type="match status" value="1"/>
</dbReference>
<dbReference type="AlphaFoldDB" id="A0A1H6SKP1"/>
<keyword evidence="6 8" id="KW-0238">DNA-binding</keyword>
<keyword evidence="4" id="KW-0902">Two-component regulatory system</keyword>
<sequence length="139" mass="15725">MSGGAHPIEPRLLVARINAMTRRMHRGPEDERASDHPMIQVQDLEIDTGARIVRRGGQELTLSTLEYDLLYLFARNAGKVLSRDEILQAVRGLEYDGVSRFVDISISRLRHKIGDDPSNPSRIKTIRNRGYLLVAKTAY</sequence>
<dbReference type="InterPro" id="IPR039420">
    <property type="entry name" value="WalR-like"/>
</dbReference>
<keyword evidence="7" id="KW-0804">Transcription</keyword>
<dbReference type="RefSeq" id="WP_245710535.1">
    <property type="nucleotide sequence ID" value="NZ_FNYH01000006.1"/>
</dbReference>
<dbReference type="InterPro" id="IPR036388">
    <property type="entry name" value="WH-like_DNA-bd_sf"/>
</dbReference>
<dbReference type="EMBL" id="FNYH01000006">
    <property type="protein sequence ID" value="SEI64550.1"/>
    <property type="molecule type" value="Genomic_DNA"/>
</dbReference>
<dbReference type="SUPFAM" id="SSF46894">
    <property type="entry name" value="C-terminal effector domain of the bipartite response regulators"/>
    <property type="match status" value="1"/>
</dbReference>
<dbReference type="GO" id="GO:0000976">
    <property type="term" value="F:transcription cis-regulatory region binding"/>
    <property type="evidence" value="ECO:0007669"/>
    <property type="project" value="TreeGrafter"/>
</dbReference>
<dbReference type="FunFam" id="1.10.10.10:FF:000099">
    <property type="entry name" value="Two-component system response regulator TorR"/>
    <property type="match status" value="1"/>
</dbReference>
<evidence type="ECO:0000256" key="8">
    <source>
        <dbReference type="PROSITE-ProRule" id="PRU01091"/>
    </source>
</evidence>
<keyword evidence="5" id="KW-0805">Transcription regulation</keyword>
<feature type="DNA-binding region" description="OmpR/PhoB-type" evidence="8">
    <location>
        <begin position="36"/>
        <end position="135"/>
    </location>
</feature>
<protein>
    <submittedName>
        <fullName evidence="10">Two-component system, OmpR family, response regulator/two-component system, OmpR family, response regulator RstA</fullName>
    </submittedName>
</protein>
<dbReference type="GO" id="GO:0032993">
    <property type="term" value="C:protein-DNA complex"/>
    <property type="evidence" value="ECO:0007669"/>
    <property type="project" value="TreeGrafter"/>
</dbReference>
<dbReference type="GO" id="GO:0006355">
    <property type="term" value="P:regulation of DNA-templated transcription"/>
    <property type="evidence" value="ECO:0007669"/>
    <property type="project" value="InterPro"/>
</dbReference>
<dbReference type="Pfam" id="PF00486">
    <property type="entry name" value="Trans_reg_C"/>
    <property type="match status" value="1"/>
</dbReference>
<dbReference type="STRING" id="64971.SAMN05421831_10676"/>
<proteinExistence type="predicted"/>
<evidence type="ECO:0000256" key="4">
    <source>
        <dbReference type="ARBA" id="ARBA00023012"/>
    </source>
</evidence>
<evidence type="ECO:0000256" key="6">
    <source>
        <dbReference type="ARBA" id="ARBA00023125"/>
    </source>
</evidence>
<evidence type="ECO:0000256" key="5">
    <source>
        <dbReference type="ARBA" id="ARBA00023015"/>
    </source>
</evidence>
<dbReference type="InterPro" id="IPR001867">
    <property type="entry name" value="OmpR/PhoB-type_DNA-bd"/>
</dbReference>
<dbReference type="PANTHER" id="PTHR48111:SF47">
    <property type="entry name" value="TRANSCRIPTIONAL REGULATORY PROTEIN RSTA"/>
    <property type="match status" value="1"/>
</dbReference>
<keyword evidence="11" id="KW-1185">Reference proteome</keyword>
<evidence type="ECO:0000256" key="3">
    <source>
        <dbReference type="ARBA" id="ARBA00022553"/>
    </source>
</evidence>
<dbReference type="InterPro" id="IPR016032">
    <property type="entry name" value="Sig_transdc_resp-reg_C-effctor"/>
</dbReference>
<evidence type="ECO:0000256" key="1">
    <source>
        <dbReference type="ARBA" id="ARBA00004496"/>
    </source>
</evidence>
<organism evidence="10 11">
    <name type="scientific">Allopseudospirillum japonicum</name>
    <dbReference type="NCBI Taxonomy" id="64971"/>
    <lineage>
        <taxon>Bacteria</taxon>
        <taxon>Pseudomonadati</taxon>
        <taxon>Pseudomonadota</taxon>
        <taxon>Gammaproteobacteria</taxon>
        <taxon>Oceanospirillales</taxon>
        <taxon>Oceanospirillaceae</taxon>
        <taxon>Allopseudospirillum</taxon>
    </lineage>
</organism>
<evidence type="ECO:0000256" key="2">
    <source>
        <dbReference type="ARBA" id="ARBA00022490"/>
    </source>
</evidence>
<feature type="domain" description="OmpR/PhoB-type" evidence="9">
    <location>
        <begin position="36"/>
        <end position="135"/>
    </location>
</feature>
<keyword evidence="3" id="KW-0597">Phosphoprotein</keyword>
<dbReference type="Gene3D" id="1.10.10.10">
    <property type="entry name" value="Winged helix-like DNA-binding domain superfamily/Winged helix DNA-binding domain"/>
    <property type="match status" value="1"/>
</dbReference>
<evidence type="ECO:0000313" key="10">
    <source>
        <dbReference type="EMBL" id="SEI64550.1"/>
    </source>
</evidence>
<reference evidence="11" key="1">
    <citation type="submission" date="2016-10" db="EMBL/GenBank/DDBJ databases">
        <authorList>
            <person name="Varghese N."/>
            <person name="Submissions S."/>
        </authorList>
    </citation>
    <scope>NUCLEOTIDE SEQUENCE [LARGE SCALE GENOMIC DNA]</scope>
    <source>
        <strain evidence="11">DSM 7165</strain>
    </source>
</reference>
<dbReference type="CDD" id="cd00383">
    <property type="entry name" value="trans_reg_C"/>
    <property type="match status" value="1"/>
</dbReference>
<dbReference type="Proteomes" id="UP000242999">
    <property type="component" value="Unassembled WGS sequence"/>
</dbReference>
<dbReference type="GO" id="GO:0000156">
    <property type="term" value="F:phosphorelay response regulator activity"/>
    <property type="evidence" value="ECO:0007669"/>
    <property type="project" value="TreeGrafter"/>
</dbReference>
<evidence type="ECO:0000313" key="11">
    <source>
        <dbReference type="Proteomes" id="UP000242999"/>
    </source>
</evidence>
<dbReference type="PANTHER" id="PTHR48111">
    <property type="entry name" value="REGULATOR OF RPOS"/>
    <property type="match status" value="1"/>
</dbReference>
<comment type="subcellular location">
    <subcellularLocation>
        <location evidence="1">Cytoplasm</location>
    </subcellularLocation>
</comment>
<dbReference type="SMART" id="SM00862">
    <property type="entry name" value="Trans_reg_C"/>
    <property type="match status" value="1"/>
</dbReference>
<gene>
    <name evidence="10" type="ORF">SAMN05421831_10676</name>
</gene>
<evidence type="ECO:0000256" key="7">
    <source>
        <dbReference type="ARBA" id="ARBA00023163"/>
    </source>
</evidence>
<dbReference type="GO" id="GO:0005829">
    <property type="term" value="C:cytosol"/>
    <property type="evidence" value="ECO:0007669"/>
    <property type="project" value="TreeGrafter"/>
</dbReference>
<name>A0A1H6SKP1_9GAMM</name>